<evidence type="ECO:0000313" key="1">
    <source>
        <dbReference type="EMBL" id="SPJ74736.1"/>
    </source>
</evidence>
<dbReference type="AlphaFoldDB" id="A0AAE8M5H5"/>
<sequence>MEYFNDKVNMITESINLLRQDVAGIHNEFPNLKDNTDPETQVQAGDALRSPSKASMDELYFRMEEIDEDIFNFAALVDFTDQLPQFAALVIAARMLKIELELILFAIWTNNPDRLQQDFRAWFDE</sequence>
<comment type="caution">
    <text evidence="1">The sequence shown here is derived from an EMBL/GenBank/DDBJ whole genome shotgun (WGS) entry which is preliminary data.</text>
</comment>
<gene>
    <name evidence="1" type="ORF">FTOL_04467</name>
</gene>
<keyword evidence="2" id="KW-1185">Reference proteome</keyword>
<protein>
    <submittedName>
        <fullName evidence="1">Uncharacterized protein</fullName>
    </submittedName>
</protein>
<reference evidence="1" key="1">
    <citation type="submission" date="2018-03" db="EMBL/GenBank/DDBJ databases">
        <authorList>
            <person name="Guldener U."/>
        </authorList>
    </citation>
    <scope>NUCLEOTIDE SEQUENCE</scope>
</reference>
<evidence type="ECO:0000313" key="2">
    <source>
        <dbReference type="Proteomes" id="UP001187734"/>
    </source>
</evidence>
<proteinExistence type="predicted"/>
<organism evidence="1 2">
    <name type="scientific">Fusarium torulosum</name>
    <dbReference type="NCBI Taxonomy" id="33205"/>
    <lineage>
        <taxon>Eukaryota</taxon>
        <taxon>Fungi</taxon>
        <taxon>Dikarya</taxon>
        <taxon>Ascomycota</taxon>
        <taxon>Pezizomycotina</taxon>
        <taxon>Sordariomycetes</taxon>
        <taxon>Hypocreomycetidae</taxon>
        <taxon>Hypocreales</taxon>
        <taxon>Nectriaceae</taxon>
        <taxon>Fusarium</taxon>
    </lineage>
</organism>
<dbReference type="Proteomes" id="UP001187734">
    <property type="component" value="Unassembled WGS sequence"/>
</dbReference>
<dbReference type="EMBL" id="ONZP01000134">
    <property type="protein sequence ID" value="SPJ74736.1"/>
    <property type="molecule type" value="Genomic_DNA"/>
</dbReference>
<name>A0AAE8M5H5_9HYPO</name>
<accession>A0AAE8M5H5</accession>